<reference evidence="19" key="3">
    <citation type="submission" date="2020-12" db="UniProtKB">
        <authorList>
            <consortium name="WormBaseParasite"/>
        </authorList>
    </citation>
    <scope>IDENTIFICATION</scope>
</reference>
<keyword evidence="8" id="KW-0560">Oxidoreductase</keyword>
<evidence type="ECO:0000256" key="10">
    <source>
        <dbReference type="ARBA" id="ARBA00023098"/>
    </source>
</evidence>
<keyword evidence="3" id="KW-0596">Phosphopantetheine</keyword>
<evidence type="ECO:0000256" key="11">
    <source>
        <dbReference type="ARBA" id="ARBA00023160"/>
    </source>
</evidence>
<dbReference type="Proteomes" id="UP000035682">
    <property type="component" value="Unplaced"/>
</dbReference>
<dbReference type="SMART" id="SM00825">
    <property type="entry name" value="PKS_KS"/>
    <property type="match status" value="1"/>
</dbReference>
<evidence type="ECO:0000256" key="4">
    <source>
        <dbReference type="ARBA" id="ARBA00022516"/>
    </source>
</evidence>
<organism evidence="17">
    <name type="scientific">Strongyloides ratti</name>
    <name type="common">Parasitic roundworm</name>
    <dbReference type="NCBI Taxonomy" id="34506"/>
    <lineage>
        <taxon>Eukaryota</taxon>
        <taxon>Metazoa</taxon>
        <taxon>Ecdysozoa</taxon>
        <taxon>Nematoda</taxon>
        <taxon>Chromadorea</taxon>
        <taxon>Rhabditida</taxon>
        <taxon>Tylenchina</taxon>
        <taxon>Panagrolaimomorpha</taxon>
        <taxon>Strongyloidoidea</taxon>
        <taxon>Strongyloididae</taxon>
        <taxon>Strongyloides</taxon>
    </lineage>
</organism>
<evidence type="ECO:0000313" key="19">
    <source>
        <dbReference type="WBParaSite" id="SRAE_X000137500.1"/>
    </source>
</evidence>
<dbReference type="InterPro" id="IPR014030">
    <property type="entry name" value="Ketoacyl_synth_N"/>
</dbReference>
<dbReference type="SUPFAM" id="SSF52151">
    <property type="entry name" value="FabD/lysophospholipase-like"/>
    <property type="match status" value="1"/>
</dbReference>
<evidence type="ECO:0000256" key="12">
    <source>
        <dbReference type="ARBA" id="ARBA00023268"/>
    </source>
</evidence>
<name>A0A090KQG7_STRRB</name>
<dbReference type="AlphaFoldDB" id="A0A090KQG7"/>
<feature type="region of interest" description="Disordered" evidence="15">
    <location>
        <begin position="1"/>
        <end position="20"/>
    </location>
</feature>
<dbReference type="InterPro" id="IPR050091">
    <property type="entry name" value="PKS_NRPS_Biosynth_Enz"/>
</dbReference>
<accession>A0A090KQG7</accession>
<dbReference type="InterPro" id="IPR014031">
    <property type="entry name" value="Ketoacyl_synth_C"/>
</dbReference>
<gene>
    <name evidence="17 19 20" type="ORF">SRAE_X000137500</name>
</gene>
<dbReference type="Pfam" id="PF00109">
    <property type="entry name" value="ketoacyl-synt"/>
    <property type="match status" value="1"/>
</dbReference>
<evidence type="ECO:0000256" key="13">
    <source>
        <dbReference type="ARBA" id="ARBA00044883"/>
    </source>
</evidence>
<dbReference type="Pfam" id="PF16197">
    <property type="entry name" value="KAsynt_C_assoc"/>
    <property type="match status" value="1"/>
</dbReference>
<dbReference type="InterPro" id="IPR020841">
    <property type="entry name" value="PKS_Beta-ketoAc_synthase_dom"/>
</dbReference>
<dbReference type="GO" id="GO:0016787">
    <property type="term" value="F:hydrolase activity"/>
    <property type="evidence" value="ECO:0007669"/>
    <property type="project" value="UniProtKB-KW"/>
</dbReference>
<keyword evidence="6" id="KW-0276">Fatty acid metabolism</keyword>
<dbReference type="PANTHER" id="PTHR43775:SF7">
    <property type="entry name" value="FATTY ACID SYNTHASE"/>
    <property type="match status" value="1"/>
</dbReference>
<keyword evidence="5" id="KW-0378">Hydrolase</keyword>
<keyword evidence="12" id="KW-0511">Multifunctional enzyme</keyword>
<evidence type="ECO:0000313" key="18">
    <source>
        <dbReference type="Proteomes" id="UP000035682"/>
    </source>
</evidence>
<keyword evidence="7" id="KW-0521">NADP</keyword>
<keyword evidence="14" id="KW-0808">Transferase</keyword>
<sequence>MESENSSTSDDSLIINDYPSSDDSLDSIFNSSIQYYEEHNDLLLKESLKYSENNKKKTNNFDKDYFNSIKENNFEKIEKETFNEVNYQEDIVISGISGRFPDSDNVNEFAKHMYTQKTFTTTNNDIWDYTFNDKVPIKGQLKNYDTFDSSYFEINKNRGKAFNNELRFLCECVGEAIIDAGLKIEDLHNSNTGVFIGCNATEEFGAFIQDDHSDSKYTMSGCIKTMYANQIRDIFHFNGPFASIDTDNSSSLVALEWAIIAMRNKKCSSAIVAGIHTNREPNNPLIFDVQKGVNMEGKRPTFVNTKYYRTECVGVLFLQHKNNIKRIYATVYDMNTIPPPQKLNELLLPTRINYTSQNVTQNKERLERCLGETYNSALVDERNVGYVELSEYGQNVVTKFELDAIFDVLAFDRTPNNPLFVGSITTNIGHAGPASGILALIKIIICMEKNLIPPTKYMNLFPLDSLGLDSKKLKIVFECTPFIGEYAGVNSISFKNYFSHALLKKNTKEYDNDSKSIFSPKLLLYQGRSSETLIELFNEIKKHPNNDYLFQLLCEQSNMEKTKFPFRGYLIYNREDSNDVISKINLWNENIRRNIWLFFKLDNDDYIKIGKELIKIPYFDASIRYSSKYLYKKYKFNVYKFFIMDEKPNIDGNNGMLIIGMTVILALYEFLKEIGINPSGVIGYSICEILCGYSLDILTKEQILDISVLYNKLIPNTFTENSHKMALIKGDLKNLIKQYNEFNVICEVSEDCIIIISETKYIDALINNQQNEFITKNITNPFDWFFNIRNNIDEHINALKNNFKEILPFSYKKHPTWVSTTFNTYFKNRSDSELCGNYFIQSISKPIMLGNALDKVPNDSIVIILGTSDNFIRKILENELPHRCKIFQLFSNDDVNIIDKMFNEIGKMYINGCDVHLDKINPKLSYPVPRGTPMISPYWKWSKDLLWKKIDREHGNELYGDALLNKRFDENRQFNPKFSPCDPHSCCCIENNFINGPIFTFMNGDDITIYQN</sequence>
<evidence type="ECO:0000256" key="9">
    <source>
        <dbReference type="ARBA" id="ARBA00023027"/>
    </source>
</evidence>
<dbReference type="Gene3D" id="3.40.47.10">
    <property type="match status" value="1"/>
</dbReference>
<comment type="similarity">
    <text evidence="14">Belongs to the thiolase-like superfamily. Beta-ketoacyl-ACP synthases family.</text>
</comment>
<evidence type="ECO:0000256" key="8">
    <source>
        <dbReference type="ARBA" id="ARBA00023002"/>
    </source>
</evidence>
<feature type="domain" description="Ketosynthase family 3 (KS3)" evidence="16">
    <location>
        <begin position="88"/>
        <end position="479"/>
    </location>
</feature>
<evidence type="ECO:0000256" key="1">
    <source>
        <dbReference type="ARBA" id="ARBA00012873"/>
    </source>
</evidence>
<comment type="catalytic activity">
    <reaction evidence="13">
        <text>acetyl-CoA + n malonyl-CoA + 2n NADPH + 2n H(+) = a long-chain fatty acid + (n+1) CoA + n CO2 + 2n NADP(+).</text>
        <dbReference type="EC" id="2.3.1.85"/>
    </reaction>
</comment>
<dbReference type="PROSITE" id="PS52004">
    <property type="entry name" value="KS3_2"/>
    <property type="match status" value="1"/>
</dbReference>
<dbReference type="WBParaSite" id="SRAE_X000137500.1">
    <property type="protein sequence ID" value="SRAE_X000137500.1"/>
    <property type="gene ID" value="WBGene00266943"/>
</dbReference>
<evidence type="ECO:0000313" key="20">
    <source>
        <dbReference type="WormBase" id="SRAE_X000137500"/>
    </source>
</evidence>
<keyword evidence="10" id="KW-0443">Lipid metabolism</keyword>
<dbReference type="SUPFAM" id="SSF53901">
    <property type="entry name" value="Thiolase-like"/>
    <property type="match status" value="2"/>
</dbReference>
<dbReference type="GO" id="GO:0016491">
    <property type="term" value="F:oxidoreductase activity"/>
    <property type="evidence" value="ECO:0007669"/>
    <property type="project" value="UniProtKB-KW"/>
</dbReference>
<proteinExistence type="inferred from homology"/>
<evidence type="ECO:0000256" key="15">
    <source>
        <dbReference type="SAM" id="MobiDB-lite"/>
    </source>
</evidence>
<dbReference type="GO" id="GO:0006633">
    <property type="term" value="P:fatty acid biosynthetic process"/>
    <property type="evidence" value="ECO:0007669"/>
    <property type="project" value="UniProtKB-KW"/>
</dbReference>
<dbReference type="InterPro" id="IPR016039">
    <property type="entry name" value="Thiolase-like"/>
</dbReference>
<protein>
    <recommendedName>
        <fullName evidence="2">Fatty acid synthase</fullName>
        <ecNumber evidence="1">2.3.1.85</ecNumber>
    </recommendedName>
</protein>
<keyword evidence="9" id="KW-0520">NAD</keyword>
<dbReference type="RefSeq" id="XP_024498840.1">
    <property type="nucleotide sequence ID" value="XM_024648240.1"/>
</dbReference>
<dbReference type="Gene3D" id="3.40.366.10">
    <property type="entry name" value="Malonyl-Coenzyme A Acyl Carrier Protein, domain 2"/>
    <property type="match status" value="1"/>
</dbReference>
<evidence type="ECO:0000256" key="14">
    <source>
        <dbReference type="RuleBase" id="RU003694"/>
    </source>
</evidence>
<dbReference type="GO" id="GO:0004312">
    <property type="term" value="F:fatty acid synthase activity"/>
    <property type="evidence" value="ECO:0007669"/>
    <property type="project" value="UniProtKB-EC"/>
</dbReference>
<evidence type="ECO:0000259" key="16">
    <source>
        <dbReference type="PROSITE" id="PS52004"/>
    </source>
</evidence>
<dbReference type="WormBase" id="SRAE_X000137500">
    <property type="protein sequence ID" value="SRP08507"/>
    <property type="gene ID" value="WBGene00266943"/>
</dbReference>
<dbReference type="CDD" id="cd00833">
    <property type="entry name" value="PKS"/>
    <property type="match status" value="1"/>
</dbReference>
<dbReference type="CTD" id="36384437"/>
<feature type="compositionally biased region" description="Polar residues" evidence="15">
    <location>
        <begin position="1"/>
        <end position="11"/>
    </location>
</feature>
<evidence type="ECO:0000256" key="3">
    <source>
        <dbReference type="ARBA" id="ARBA00022450"/>
    </source>
</evidence>
<evidence type="ECO:0000256" key="2">
    <source>
        <dbReference type="ARBA" id="ARBA00018769"/>
    </source>
</evidence>
<dbReference type="PANTHER" id="PTHR43775">
    <property type="entry name" value="FATTY ACID SYNTHASE"/>
    <property type="match status" value="1"/>
</dbReference>
<dbReference type="GeneID" id="36384437"/>
<evidence type="ECO:0000256" key="5">
    <source>
        <dbReference type="ARBA" id="ARBA00022801"/>
    </source>
</evidence>
<keyword evidence="18" id="KW-1185">Reference proteome</keyword>
<evidence type="ECO:0000313" key="17">
    <source>
        <dbReference type="EMBL" id="CEF59629.1"/>
    </source>
</evidence>
<dbReference type="OrthoDB" id="7630912at2759"/>
<dbReference type="OMA" id="CMDITEM"/>
<dbReference type="EMBL" id="LN609396">
    <property type="protein sequence ID" value="CEF59629.1"/>
    <property type="molecule type" value="Genomic_DNA"/>
</dbReference>
<dbReference type="InterPro" id="IPR001227">
    <property type="entry name" value="Ac_transferase_dom_sf"/>
</dbReference>
<dbReference type="Pfam" id="PF02801">
    <property type="entry name" value="Ketoacyl-synt_C"/>
    <property type="match status" value="1"/>
</dbReference>
<reference evidence="18" key="2">
    <citation type="submission" date="2014-09" db="EMBL/GenBank/DDBJ databases">
        <authorList>
            <person name="Martin A.A."/>
        </authorList>
    </citation>
    <scope>NUCLEOTIDE SEQUENCE</scope>
    <source>
        <strain evidence="18">ED321</strain>
    </source>
</reference>
<keyword evidence="11" id="KW-0275">Fatty acid biosynthesis</keyword>
<dbReference type="InterPro" id="IPR016035">
    <property type="entry name" value="Acyl_Trfase/lysoPLipase"/>
</dbReference>
<dbReference type="InterPro" id="IPR032821">
    <property type="entry name" value="PKS_assoc"/>
</dbReference>
<dbReference type="EC" id="2.3.1.85" evidence="1"/>
<evidence type="ECO:0000256" key="6">
    <source>
        <dbReference type="ARBA" id="ARBA00022832"/>
    </source>
</evidence>
<dbReference type="Gene3D" id="3.30.70.3290">
    <property type="match status" value="1"/>
</dbReference>
<reference evidence="17" key="1">
    <citation type="submission" date="2014-09" db="EMBL/GenBank/DDBJ databases">
        <authorList>
            <person name="Aslett A.Martin."/>
        </authorList>
    </citation>
    <scope>NUCLEOTIDE SEQUENCE</scope>
    <source>
        <strain evidence="17">ED321 Heterogonic</strain>
    </source>
</reference>
<keyword evidence="4" id="KW-0444">Lipid biosynthesis</keyword>
<evidence type="ECO:0000256" key="7">
    <source>
        <dbReference type="ARBA" id="ARBA00022857"/>
    </source>
</evidence>